<evidence type="ECO:0000256" key="4">
    <source>
        <dbReference type="ARBA" id="ARBA00022691"/>
    </source>
</evidence>
<evidence type="ECO:0000256" key="5">
    <source>
        <dbReference type="ARBA" id="ARBA00022694"/>
    </source>
</evidence>
<evidence type="ECO:0000256" key="1">
    <source>
        <dbReference type="ARBA" id="ARBA00022490"/>
    </source>
</evidence>
<evidence type="ECO:0000259" key="6">
    <source>
        <dbReference type="Pfam" id="PF00588"/>
    </source>
</evidence>
<sequence>MLHIVLYQPENAANLGNIIRTAYIFQAKISLIRPYGWIGNLRYFEQPNDEFKNAELIRATMGCIEQVEIVEYDSWADFYQQVQKQNNNLLLYFSKHKAINLQKYLQTEQIMEAQNLFLIFGSETFGLTKLEQIHVCQPRIMLEPIATDKSYNLANSVAISLYAFWIHFGKN</sequence>
<dbReference type="PANTHER" id="PTHR42971">
    <property type="entry name" value="TRNA (CYTIDINE(34)-2'-O)-METHYLTRANSFERASE"/>
    <property type="match status" value="1"/>
</dbReference>
<evidence type="ECO:0000313" key="8">
    <source>
        <dbReference type="Proteomes" id="UP001240643"/>
    </source>
</evidence>
<keyword evidence="8" id="KW-1185">Reference proteome</keyword>
<reference evidence="7" key="1">
    <citation type="submission" date="2023-07" db="EMBL/GenBank/DDBJ databases">
        <title>Genomic Encyclopedia of Type Strains, Phase IV (KMG-IV): sequencing the most valuable type-strain genomes for metagenomic binning, comparative biology and taxonomic classification.</title>
        <authorList>
            <person name="Goeker M."/>
        </authorList>
    </citation>
    <scope>NUCLEOTIDE SEQUENCE [LARGE SCALE GENOMIC DNA]</scope>
    <source>
        <strain evidence="7">DSM 21204</strain>
    </source>
</reference>
<organism evidence="7 8">
    <name type="scientific">Mycoplasmoides fastidiosum</name>
    <dbReference type="NCBI Taxonomy" id="92758"/>
    <lineage>
        <taxon>Bacteria</taxon>
        <taxon>Bacillati</taxon>
        <taxon>Mycoplasmatota</taxon>
        <taxon>Mycoplasmoidales</taxon>
        <taxon>Mycoplasmoidaceae</taxon>
        <taxon>Mycoplasmoides</taxon>
    </lineage>
</organism>
<keyword evidence="2 7" id="KW-0489">Methyltransferase</keyword>
<dbReference type="InterPro" id="IPR029028">
    <property type="entry name" value="Alpha/beta_knot_MTases"/>
</dbReference>
<dbReference type="EMBL" id="JAUSWO010000001">
    <property type="protein sequence ID" value="MDQ0514236.1"/>
    <property type="molecule type" value="Genomic_DNA"/>
</dbReference>
<gene>
    <name evidence="7" type="ORF">J2Z62_000674</name>
</gene>
<dbReference type="PIRSF" id="PIRSF029256">
    <property type="entry name" value="SpoU_TrmH_prd"/>
    <property type="match status" value="1"/>
</dbReference>
<keyword evidence="4" id="KW-0949">S-adenosyl-L-methionine</keyword>
<dbReference type="GO" id="GO:0008168">
    <property type="term" value="F:methyltransferase activity"/>
    <property type="evidence" value="ECO:0007669"/>
    <property type="project" value="UniProtKB-KW"/>
</dbReference>
<evidence type="ECO:0000256" key="2">
    <source>
        <dbReference type="ARBA" id="ARBA00022603"/>
    </source>
</evidence>
<dbReference type="Proteomes" id="UP001240643">
    <property type="component" value="Unassembled WGS sequence"/>
</dbReference>
<dbReference type="RefSeq" id="WP_256547076.1">
    <property type="nucleotide sequence ID" value="NZ_CP101809.1"/>
</dbReference>
<evidence type="ECO:0000313" key="7">
    <source>
        <dbReference type="EMBL" id="MDQ0514236.1"/>
    </source>
</evidence>
<protein>
    <submittedName>
        <fullName evidence="7">tRNA (Cytidine/uridine-2'-O-)-methyltransferase</fullName>
        <ecNumber evidence="7">2.1.1.207</ecNumber>
    </submittedName>
</protein>
<keyword evidence="5" id="KW-0819">tRNA processing</keyword>
<dbReference type="Gene3D" id="3.40.1280.10">
    <property type="match status" value="1"/>
</dbReference>
<proteinExistence type="predicted"/>
<dbReference type="InterPro" id="IPR016914">
    <property type="entry name" value="TrmL"/>
</dbReference>
<dbReference type="SUPFAM" id="SSF75217">
    <property type="entry name" value="alpha/beta knot"/>
    <property type="match status" value="1"/>
</dbReference>
<dbReference type="Pfam" id="PF00588">
    <property type="entry name" value="SpoU_methylase"/>
    <property type="match status" value="1"/>
</dbReference>
<keyword evidence="3 7" id="KW-0808">Transferase</keyword>
<dbReference type="GO" id="GO:0032259">
    <property type="term" value="P:methylation"/>
    <property type="evidence" value="ECO:0007669"/>
    <property type="project" value="UniProtKB-KW"/>
</dbReference>
<feature type="domain" description="tRNA/rRNA methyltransferase SpoU type" evidence="6">
    <location>
        <begin position="2"/>
        <end position="162"/>
    </location>
</feature>
<comment type="caution">
    <text evidence="7">The sequence shown here is derived from an EMBL/GenBank/DDBJ whole genome shotgun (WGS) entry which is preliminary data.</text>
</comment>
<dbReference type="InterPro" id="IPR001537">
    <property type="entry name" value="SpoU_MeTrfase"/>
</dbReference>
<keyword evidence="1" id="KW-0963">Cytoplasm</keyword>
<dbReference type="EC" id="2.1.1.207" evidence="7"/>
<evidence type="ECO:0000256" key="3">
    <source>
        <dbReference type="ARBA" id="ARBA00022679"/>
    </source>
</evidence>
<dbReference type="PANTHER" id="PTHR42971:SF1">
    <property type="entry name" value="TRNA (CYTIDINE(34)-2'-O)-METHYLTRANSFERASE"/>
    <property type="match status" value="1"/>
</dbReference>
<dbReference type="InterPro" id="IPR029026">
    <property type="entry name" value="tRNA_m1G_MTases_N"/>
</dbReference>
<name>A0ABU0LZU9_9BACT</name>
<accession>A0ABU0LZU9</accession>